<evidence type="ECO:0000256" key="1">
    <source>
        <dbReference type="SAM" id="MobiDB-lite"/>
    </source>
</evidence>
<name>A0A1G2RD11_9BACT</name>
<feature type="region of interest" description="Disordered" evidence="1">
    <location>
        <begin position="60"/>
        <end position="83"/>
    </location>
</feature>
<organism evidence="2 3">
    <name type="scientific">Candidatus Wildermuthbacteria bacterium RIFCSPHIGHO2_12_FULL_40_12</name>
    <dbReference type="NCBI Taxonomy" id="1802457"/>
    <lineage>
        <taxon>Bacteria</taxon>
        <taxon>Candidatus Wildermuthiibacteriota</taxon>
    </lineage>
</organism>
<dbReference type="EMBL" id="MHUC01000020">
    <property type="protein sequence ID" value="OHA70746.1"/>
    <property type="molecule type" value="Genomic_DNA"/>
</dbReference>
<gene>
    <name evidence="2" type="ORF">A3F15_01085</name>
</gene>
<proteinExistence type="predicted"/>
<accession>A0A1G2RD11</accession>
<feature type="compositionally biased region" description="Acidic residues" evidence="1">
    <location>
        <begin position="61"/>
        <end position="83"/>
    </location>
</feature>
<comment type="caution">
    <text evidence="2">The sequence shown here is derived from an EMBL/GenBank/DDBJ whole genome shotgun (WGS) entry which is preliminary data.</text>
</comment>
<evidence type="ECO:0000313" key="3">
    <source>
        <dbReference type="Proteomes" id="UP000177078"/>
    </source>
</evidence>
<dbReference type="AlphaFoldDB" id="A0A1G2RD11"/>
<dbReference type="Proteomes" id="UP000177078">
    <property type="component" value="Unassembled WGS sequence"/>
</dbReference>
<protein>
    <submittedName>
        <fullName evidence="2">Uncharacterized protein</fullName>
    </submittedName>
</protein>
<evidence type="ECO:0000313" key="2">
    <source>
        <dbReference type="EMBL" id="OHA70746.1"/>
    </source>
</evidence>
<sequence length="83" mass="9447">MKLLKSLLSSLPTYQCFKERKSRVEKDIFNEPVCPDCGCPTDKPGKKCVVCEFVEGVVPNDEQENVFDEENEEDEDDEEEEGG</sequence>
<reference evidence="2 3" key="1">
    <citation type="journal article" date="2016" name="Nat. Commun.">
        <title>Thousands of microbial genomes shed light on interconnected biogeochemical processes in an aquifer system.</title>
        <authorList>
            <person name="Anantharaman K."/>
            <person name="Brown C.T."/>
            <person name="Hug L.A."/>
            <person name="Sharon I."/>
            <person name="Castelle C.J."/>
            <person name="Probst A.J."/>
            <person name="Thomas B.C."/>
            <person name="Singh A."/>
            <person name="Wilkins M.J."/>
            <person name="Karaoz U."/>
            <person name="Brodie E.L."/>
            <person name="Williams K.H."/>
            <person name="Hubbard S.S."/>
            <person name="Banfield J.F."/>
        </authorList>
    </citation>
    <scope>NUCLEOTIDE SEQUENCE [LARGE SCALE GENOMIC DNA]</scope>
</reference>